<comment type="subcellular location">
    <subcellularLocation>
        <location evidence="1">Membrane</location>
        <topology evidence="1">Multi-pass membrane protein</topology>
    </subcellularLocation>
</comment>
<keyword evidence="3 5" id="KW-1133">Transmembrane helix</keyword>
<dbReference type="Pfam" id="PF01040">
    <property type="entry name" value="UbiA"/>
    <property type="match status" value="1"/>
</dbReference>
<feature type="transmembrane region" description="Helical" evidence="5">
    <location>
        <begin position="5"/>
        <end position="25"/>
    </location>
</feature>
<organism evidence="6 7">
    <name type="scientific">Chitinophaga pollutisoli</name>
    <dbReference type="NCBI Taxonomy" id="3133966"/>
    <lineage>
        <taxon>Bacteria</taxon>
        <taxon>Pseudomonadati</taxon>
        <taxon>Bacteroidota</taxon>
        <taxon>Chitinophagia</taxon>
        <taxon>Chitinophagales</taxon>
        <taxon>Chitinophagaceae</taxon>
        <taxon>Chitinophaga</taxon>
    </lineage>
</organism>
<feature type="transmembrane region" description="Helical" evidence="5">
    <location>
        <begin position="40"/>
        <end position="58"/>
    </location>
</feature>
<evidence type="ECO:0000256" key="5">
    <source>
        <dbReference type="SAM" id="Phobius"/>
    </source>
</evidence>
<sequence>MFRGFFNFLLFSSIYIALVALLMVWESEEIMGLALDRGNYFGFVFFSTICSYNFHWYLTPGSEKYSERILWGRRRRRLQLMGCCIGLMGAAWYGLPLLHHWLPLAGAVVLTFLYSAPKVPHATFRWLKKIAIGKTIFLAFVWMYVTTLLPYLIADAAKVNFGEVALLCVYRFFLIYAICILFDHRDREEDRAEGIRSLITSLEEPHLDKLYYGSLIVSAACALALAPSLPLFVLFSLLAAVAVVWAVKNYAQNHHSDYVYYFQLDGLMAFSALIHLLWRLAGGI</sequence>
<feature type="transmembrane region" description="Helical" evidence="5">
    <location>
        <begin position="78"/>
        <end position="95"/>
    </location>
</feature>
<dbReference type="EMBL" id="CP149822">
    <property type="protein sequence ID" value="WZN42594.1"/>
    <property type="molecule type" value="Genomic_DNA"/>
</dbReference>
<proteinExistence type="predicted"/>
<name>A0ABZ2YS33_9BACT</name>
<dbReference type="Gene3D" id="1.20.120.1780">
    <property type="entry name" value="UbiA prenyltransferase"/>
    <property type="match status" value="1"/>
</dbReference>
<dbReference type="InterPro" id="IPR000537">
    <property type="entry name" value="UbiA_prenyltransferase"/>
</dbReference>
<dbReference type="RefSeq" id="WP_341837429.1">
    <property type="nucleotide sequence ID" value="NZ_CP149822.1"/>
</dbReference>
<gene>
    <name evidence="6" type="ORF">WJU16_06045</name>
</gene>
<evidence type="ECO:0000256" key="3">
    <source>
        <dbReference type="ARBA" id="ARBA00022989"/>
    </source>
</evidence>
<protein>
    <submittedName>
        <fullName evidence="6">UbiA family prenyltransferase</fullName>
    </submittedName>
</protein>
<evidence type="ECO:0000313" key="7">
    <source>
        <dbReference type="Proteomes" id="UP001485459"/>
    </source>
</evidence>
<feature type="transmembrane region" description="Helical" evidence="5">
    <location>
        <begin position="258"/>
        <end position="278"/>
    </location>
</feature>
<keyword evidence="7" id="KW-1185">Reference proteome</keyword>
<evidence type="ECO:0000256" key="1">
    <source>
        <dbReference type="ARBA" id="ARBA00004141"/>
    </source>
</evidence>
<dbReference type="Proteomes" id="UP001485459">
    <property type="component" value="Chromosome"/>
</dbReference>
<feature type="transmembrane region" description="Helical" evidence="5">
    <location>
        <begin position="164"/>
        <end position="182"/>
    </location>
</feature>
<evidence type="ECO:0000313" key="6">
    <source>
        <dbReference type="EMBL" id="WZN42594.1"/>
    </source>
</evidence>
<evidence type="ECO:0000256" key="4">
    <source>
        <dbReference type="ARBA" id="ARBA00023136"/>
    </source>
</evidence>
<feature type="transmembrane region" description="Helical" evidence="5">
    <location>
        <begin position="131"/>
        <end position="152"/>
    </location>
</feature>
<keyword evidence="4 5" id="KW-0472">Membrane</keyword>
<feature type="transmembrane region" description="Helical" evidence="5">
    <location>
        <begin position="232"/>
        <end position="251"/>
    </location>
</feature>
<reference evidence="7" key="1">
    <citation type="submission" date="2024-03" db="EMBL/GenBank/DDBJ databases">
        <title>Chitinophaga horti sp. nov., isolated from garden soil.</title>
        <authorList>
            <person name="Lee D.S."/>
            <person name="Han D.M."/>
            <person name="Baek J.H."/>
            <person name="Choi D.G."/>
            <person name="Jeon J.H."/>
            <person name="Jeon C.O."/>
        </authorList>
    </citation>
    <scope>NUCLEOTIDE SEQUENCE [LARGE SCALE GENOMIC DNA]</scope>
    <source>
        <strain evidence="7">GPA1</strain>
    </source>
</reference>
<keyword evidence="2 5" id="KW-0812">Transmembrane</keyword>
<evidence type="ECO:0000256" key="2">
    <source>
        <dbReference type="ARBA" id="ARBA00022692"/>
    </source>
</evidence>
<accession>A0ABZ2YS33</accession>